<evidence type="ECO:0000256" key="3">
    <source>
        <dbReference type="PROSITE-ProRule" id="PRU00339"/>
    </source>
</evidence>
<feature type="repeat" description="TPR" evidence="3">
    <location>
        <begin position="29"/>
        <end position="62"/>
    </location>
</feature>
<evidence type="ECO:0000313" key="5">
    <source>
        <dbReference type="Proteomes" id="UP000593567"/>
    </source>
</evidence>
<comment type="caution">
    <text evidence="4">The sequence shown here is derived from an EMBL/GenBank/DDBJ whole genome shotgun (WGS) entry which is preliminary data.</text>
</comment>
<dbReference type="Pfam" id="PF13424">
    <property type="entry name" value="TPR_12"/>
    <property type="match status" value="3"/>
</dbReference>
<feature type="repeat" description="TPR" evidence="3">
    <location>
        <begin position="345"/>
        <end position="378"/>
    </location>
</feature>
<keyword evidence="2 3" id="KW-0802">TPR repeat</keyword>
<keyword evidence="5" id="KW-1185">Reference proteome</keyword>
<feature type="repeat" description="TPR" evidence="3">
    <location>
        <begin position="692"/>
        <end position="725"/>
    </location>
</feature>
<gene>
    <name evidence="4" type="ORF">EB796_005758</name>
</gene>
<keyword evidence="1" id="KW-0677">Repeat</keyword>
<dbReference type="PANTHER" id="PTHR45641">
    <property type="entry name" value="TETRATRICOPEPTIDE REPEAT PROTEIN (AFU_ORTHOLOGUE AFUA_6G03870)"/>
    <property type="match status" value="1"/>
</dbReference>
<sequence length="1094" mass="124128">MDNKVLESVHKLQLVKCSEGDVEESMKIASAIEEVGMVYLDSNAHHLALPYFKQAMKMTDSLLGLQAPTSEIMAGLHSKIGKVLTTQMKCHLALEHLNKAAHIYEGLREPTLNSMCSLAHTYNSLGVLKRQMCEFDCSQKLHFQALKLLQTQNDVGRELDKELAYTHTCIGDLFFDQCQFTKALQAYQRSATAYVVMDELCGGQELDCVIDLALVHIKRSQTFVKLANYEDGESELQLGMSHVNEFFGGEIAHWVWPLCFIVLGEVGFLQKNLVYSRQAFEQALHMLADYYGPDNMGFPLIGRTYIGLATTLAYTNCFRDSKIYFDYALESYEEIYESPCHPELARVHNSIGECYYNQGDFTRALVHHHKALTMFKASLGKEVDHSLLSATYNSIGKLYTAIGDHVAAHDFLSQSYSINSRIYKDLNNEALISNFLNIGDVFLNEGKFQCALSFTSKAEESTNAMTSMQTMHPLVVNIHNQMGHILKGEGKYDEAIKRYQNISSICTRVYGIYPTIDKALACFNCAKARYLKDEYTEANQNYQEGLNIIKKILEMEKYIPPETALFHIELGQASFRVFDFESALKEYREADRLLSCVGLNFHVNKALVASYSGDAQYKLGNVSDALDLYLDALAIYQQVYQEFLDRKDIANVLHNIGVSYLKLGLYNSAIKYLGEAIKMKERLPDPSTPATANSYDAIGTVYHQLDRHHLAMKYYKKSLELRQNHYCENLANADVATSYKLLAKSHSAVGDTDTAYQFQVKALEIITLLPGLKDGTTGLRTGEFLEAFSSILTEHGEFYQAKNQLQKALKAVSECQDKVKIMLLSHNIESSKLEKIIIRVSLPSVARIHFQKGRVNYLHGISTFYDGINIGSRRPLLETALESFNEALSLMSQVDEPDNNSPDLAAIHLHLGRVYTQPTMATLDNRNHTTALCHHTKAVQILEWYYERNPIHRDIAIAYNDLGYVYILREEYDKALDHCKVALDKLEELYGKRESKLEVAQVFENIGTINFNQENYQDALEYYTISYQIKTKLYGKYVRFSVELAKINRHLAKVHRALGCMKESTYHEQMADRISFPSAGPIEEKGCLLLRLLK</sequence>
<reference evidence="4" key="1">
    <citation type="submission" date="2020-06" db="EMBL/GenBank/DDBJ databases">
        <title>Draft genome of Bugula neritina, a colonial animal packing powerful symbionts and potential medicines.</title>
        <authorList>
            <person name="Rayko M."/>
        </authorList>
    </citation>
    <scope>NUCLEOTIDE SEQUENCE [LARGE SCALE GENOMIC DNA]</scope>
    <source>
        <strain evidence="4">Kwan_BN1</strain>
    </source>
</reference>
<feature type="repeat" description="TPR" evidence="3">
    <location>
        <begin position="1000"/>
        <end position="1033"/>
    </location>
</feature>
<dbReference type="Gene3D" id="1.25.40.10">
    <property type="entry name" value="Tetratricopeptide repeat domain"/>
    <property type="match status" value="5"/>
</dbReference>
<name>A0A7J7KEM8_BUGNE</name>
<feature type="repeat" description="TPR" evidence="3">
    <location>
        <begin position="650"/>
        <end position="683"/>
    </location>
</feature>
<evidence type="ECO:0000256" key="2">
    <source>
        <dbReference type="ARBA" id="ARBA00022803"/>
    </source>
</evidence>
<dbReference type="PROSITE" id="PS50005">
    <property type="entry name" value="TPR"/>
    <property type="match status" value="6"/>
</dbReference>
<proteinExistence type="predicted"/>
<organism evidence="4 5">
    <name type="scientific">Bugula neritina</name>
    <name type="common">Brown bryozoan</name>
    <name type="synonym">Sertularia neritina</name>
    <dbReference type="NCBI Taxonomy" id="10212"/>
    <lineage>
        <taxon>Eukaryota</taxon>
        <taxon>Metazoa</taxon>
        <taxon>Spiralia</taxon>
        <taxon>Lophotrochozoa</taxon>
        <taxon>Bryozoa</taxon>
        <taxon>Gymnolaemata</taxon>
        <taxon>Cheilostomatida</taxon>
        <taxon>Flustrina</taxon>
        <taxon>Buguloidea</taxon>
        <taxon>Bugulidae</taxon>
        <taxon>Bugula</taxon>
    </lineage>
</organism>
<dbReference type="EMBL" id="VXIV02000806">
    <property type="protein sequence ID" value="KAF6035936.1"/>
    <property type="molecule type" value="Genomic_DNA"/>
</dbReference>
<protein>
    <submittedName>
        <fullName evidence="4">Uncharacterized protein</fullName>
    </submittedName>
</protein>
<feature type="repeat" description="TPR" evidence="3">
    <location>
        <begin position="956"/>
        <end position="989"/>
    </location>
</feature>
<accession>A0A7J7KEM8</accession>
<dbReference type="PANTHER" id="PTHR45641:SF19">
    <property type="entry name" value="NEPHROCYSTIN-3"/>
    <property type="match status" value="1"/>
</dbReference>
<dbReference type="Proteomes" id="UP000593567">
    <property type="component" value="Unassembled WGS sequence"/>
</dbReference>
<dbReference type="InterPro" id="IPR019734">
    <property type="entry name" value="TPR_rpt"/>
</dbReference>
<evidence type="ECO:0000256" key="1">
    <source>
        <dbReference type="ARBA" id="ARBA00022737"/>
    </source>
</evidence>
<dbReference type="InterPro" id="IPR011990">
    <property type="entry name" value="TPR-like_helical_dom_sf"/>
</dbReference>
<dbReference type="AlphaFoldDB" id="A0A7J7KEM8"/>
<evidence type="ECO:0000313" key="4">
    <source>
        <dbReference type="EMBL" id="KAF6035936.1"/>
    </source>
</evidence>
<dbReference type="OrthoDB" id="2325716at2759"/>
<dbReference type="SUPFAM" id="SSF48452">
    <property type="entry name" value="TPR-like"/>
    <property type="match status" value="5"/>
</dbReference>
<dbReference type="SMART" id="SM00028">
    <property type="entry name" value="TPR"/>
    <property type="match status" value="16"/>
</dbReference>